<evidence type="ECO:0000256" key="3">
    <source>
        <dbReference type="ARBA" id="ARBA00022692"/>
    </source>
</evidence>
<dbReference type="Pfam" id="PF02653">
    <property type="entry name" value="BPD_transp_2"/>
    <property type="match status" value="1"/>
</dbReference>
<feature type="transmembrane region" description="Helical" evidence="7">
    <location>
        <begin position="296"/>
        <end position="314"/>
    </location>
</feature>
<feature type="transmembrane region" description="Helical" evidence="7">
    <location>
        <begin position="41"/>
        <end position="62"/>
    </location>
</feature>
<protein>
    <submittedName>
        <fullName evidence="8">ABC transporter permease</fullName>
    </submittedName>
</protein>
<keyword evidence="2" id="KW-1003">Cell membrane</keyword>
<evidence type="ECO:0000256" key="7">
    <source>
        <dbReference type="SAM" id="Phobius"/>
    </source>
</evidence>
<dbReference type="PANTHER" id="PTHR32196">
    <property type="entry name" value="ABC TRANSPORTER PERMEASE PROTEIN YPHD-RELATED-RELATED"/>
    <property type="match status" value="1"/>
</dbReference>
<dbReference type="InterPro" id="IPR001851">
    <property type="entry name" value="ABC_transp_permease"/>
</dbReference>
<evidence type="ECO:0000256" key="5">
    <source>
        <dbReference type="ARBA" id="ARBA00023136"/>
    </source>
</evidence>
<evidence type="ECO:0000313" key="8">
    <source>
        <dbReference type="EMBL" id="GAA3732007.1"/>
    </source>
</evidence>
<feature type="transmembrane region" description="Helical" evidence="7">
    <location>
        <begin position="185"/>
        <end position="207"/>
    </location>
</feature>
<evidence type="ECO:0000256" key="6">
    <source>
        <dbReference type="SAM" id="MobiDB-lite"/>
    </source>
</evidence>
<keyword evidence="9" id="KW-1185">Reference proteome</keyword>
<dbReference type="CDD" id="cd06579">
    <property type="entry name" value="TM_PBP1_transp_AraH_like"/>
    <property type="match status" value="1"/>
</dbReference>
<feature type="transmembrane region" description="Helical" evidence="7">
    <location>
        <begin position="109"/>
        <end position="132"/>
    </location>
</feature>
<feature type="transmembrane region" description="Helical" evidence="7">
    <location>
        <begin position="139"/>
        <end position="158"/>
    </location>
</feature>
<evidence type="ECO:0000313" key="9">
    <source>
        <dbReference type="Proteomes" id="UP001500908"/>
    </source>
</evidence>
<feature type="region of interest" description="Disordered" evidence="6">
    <location>
        <begin position="1"/>
        <end position="26"/>
    </location>
</feature>
<accession>A0ABP7FB95</accession>
<dbReference type="RefSeq" id="WP_344967906.1">
    <property type="nucleotide sequence ID" value="NZ_BAABDD010000003.1"/>
</dbReference>
<sequence>MTESVRSTEAPAPAPEPGREPEGATPKRFDGARLALLWDRYGILGVLVLMVVLMAVIAPNFLTLSNGFNIARAASINAILAAGMTLVILTRGIDLSVGSNLAVCGVVSVLLWTSGAPAIVCVLGGILVGAVFGMVNGTLVAYLGLPAFIVTLGALTYLRGTAYSLTDGRPLIADDLGFRLLGDGLILGVPVPIVVMLLVYVTLWFLLARTRFGNEVYAIGGNPEAARLSGIKVKWTLTKVYVIAGACAGLAGVLFSARVVSGQPTAGESYELDAIAAVVLGGTSLMGGVGRVQGTLIGAMIMGVLSNGLLLMNVPFFYQLIVKGAVIVLAVAIDSLKHWKRT</sequence>
<comment type="subcellular location">
    <subcellularLocation>
        <location evidence="1">Cell membrane</location>
        <topology evidence="1">Multi-pass membrane protein</topology>
    </subcellularLocation>
</comment>
<reference evidence="9" key="1">
    <citation type="journal article" date="2019" name="Int. J. Syst. Evol. Microbiol.">
        <title>The Global Catalogue of Microorganisms (GCM) 10K type strain sequencing project: providing services to taxonomists for standard genome sequencing and annotation.</title>
        <authorList>
            <consortium name="The Broad Institute Genomics Platform"/>
            <consortium name="The Broad Institute Genome Sequencing Center for Infectious Disease"/>
            <person name="Wu L."/>
            <person name="Ma J."/>
        </authorList>
    </citation>
    <scope>NUCLEOTIDE SEQUENCE [LARGE SCALE GENOMIC DNA]</scope>
    <source>
        <strain evidence="9">JCM 17137</strain>
    </source>
</reference>
<keyword evidence="4 7" id="KW-1133">Transmembrane helix</keyword>
<proteinExistence type="predicted"/>
<evidence type="ECO:0000256" key="4">
    <source>
        <dbReference type="ARBA" id="ARBA00022989"/>
    </source>
</evidence>
<organism evidence="8 9">
    <name type="scientific">Salinactinospora qingdaonensis</name>
    <dbReference type="NCBI Taxonomy" id="702744"/>
    <lineage>
        <taxon>Bacteria</taxon>
        <taxon>Bacillati</taxon>
        <taxon>Actinomycetota</taxon>
        <taxon>Actinomycetes</taxon>
        <taxon>Streptosporangiales</taxon>
        <taxon>Nocardiopsidaceae</taxon>
        <taxon>Salinactinospora</taxon>
    </lineage>
</organism>
<comment type="caution">
    <text evidence="8">The sequence shown here is derived from an EMBL/GenBank/DDBJ whole genome shotgun (WGS) entry which is preliminary data.</text>
</comment>
<keyword evidence="3 7" id="KW-0812">Transmembrane</keyword>
<feature type="transmembrane region" description="Helical" evidence="7">
    <location>
        <begin position="69"/>
        <end position="89"/>
    </location>
</feature>
<evidence type="ECO:0000256" key="2">
    <source>
        <dbReference type="ARBA" id="ARBA00022475"/>
    </source>
</evidence>
<dbReference type="Proteomes" id="UP001500908">
    <property type="component" value="Unassembled WGS sequence"/>
</dbReference>
<keyword evidence="5 7" id="KW-0472">Membrane</keyword>
<gene>
    <name evidence="8" type="ORF">GCM10022402_10880</name>
</gene>
<feature type="compositionally biased region" description="Basic and acidic residues" evidence="6">
    <location>
        <begin position="17"/>
        <end position="26"/>
    </location>
</feature>
<evidence type="ECO:0000256" key="1">
    <source>
        <dbReference type="ARBA" id="ARBA00004651"/>
    </source>
</evidence>
<dbReference type="EMBL" id="BAABDD010000003">
    <property type="protein sequence ID" value="GAA3732007.1"/>
    <property type="molecule type" value="Genomic_DNA"/>
</dbReference>
<feature type="transmembrane region" description="Helical" evidence="7">
    <location>
        <begin position="320"/>
        <end position="336"/>
    </location>
</feature>
<feature type="transmembrane region" description="Helical" evidence="7">
    <location>
        <begin position="240"/>
        <end position="260"/>
    </location>
</feature>
<dbReference type="PANTHER" id="PTHR32196:SF72">
    <property type="entry name" value="RIBOSE IMPORT PERMEASE PROTEIN RBSC"/>
    <property type="match status" value="1"/>
</dbReference>
<name>A0ABP7FB95_9ACTN</name>